<evidence type="ECO:0000256" key="3">
    <source>
        <dbReference type="SAM" id="Phobius"/>
    </source>
</evidence>
<dbReference type="EMBL" id="CDHN01000002">
    <property type="protein sequence ID" value="CEJ87279.1"/>
    <property type="molecule type" value="Genomic_DNA"/>
</dbReference>
<feature type="compositionally biased region" description="Basic and acidic residues" evidence="2">
    <location>
        <begin position="34"/>
        <end position="44"/>
    </location>
</feature>
<dbReference type="GO" id="GO:0043386">
    <property type="term" value="P:mycotoxin biosynthetic process"/>
    <property type="evidence" value="ECO:0007669"/>
    <property type="project" value="InterPro"/>
</dbReference>
<protein>
    <recommendedName>
        <fullName evidence="6">Tat pathway signal sequence</fullName>
    </recommendedName>
</protein>
<keyword evidence="3" id="KW-1133">Transmembrane helix</keyword>
<keyword evidence="3" id="KW-0472">Membrane</keyword>
<keyword evidence="5" id="KW-1185">Reference proteome</keyword>
<dbReference type="PANTHER" id="PTHR33365">
    <property type="entry name" value="YALI0B05434P"/>
    <property type="match status" value="1"/>
</dbReference>
<evidence type="ECO:0000256" key="1">
    <source>
        <dbReference type="ARBA" id="ARBA00035112"/>
    </source>
</evidence>
<dbReference type="InterPro" id="IPR021765">
    <property type="entry name" value="UstYa-like"/>
</dbReference>
<evidence type="ECO:0000313" key="5">
    <source>
        <dbReference type="Proteomes" id="UP000039046"/>
    </source>
</evidence>
<accession>A0A0A1TG28</accession>
<comment type="similarity">
    <text evidence="1">Belongs to the ustYa family.</text>
</comment>
<sequence>MKSEDSGTRASTPTITEEQDWTAKDSDGLLSSEENQRSSNERNRHQFRRPISLQIHFIIFSIYICTLLAMGILLAKNWTYSKKPFLYSPANEAVEYYVGEFSDSNDPHGKYVGEPRPSLEKAWEDLLGPMNVRLSLDDVRAFGREATAVGMSDGSGYLGTLNVYHELHCVRWLHKYIYQDEYWPGIDDEQRAKNKYHSNHCLNTLKSFAMCHADVGLVIYSWQQDRLKPGANGTGHTCANWEKVAQWTRERTVDMYQPGLIVHPSLGPAYPAGNEDTEHIHGALHEHGSK</sequence>
<dbReference type="AlphaFoldDB" id="A0A0A1TG28"/>
<organism evidence="4 5">
    <name type="scientific">[Torrubiella] hemipterigena</name>
    <dbReference type="NCBI Taxonomy" id="1531966"/>
    <lineage>
        <taxon>Eukaryota</taxon>
        <taxon>Fungi</taxon>
        <taxon>Dikarya</taxon>
        <taxon>Ascomycota</taxon>
        <taxon>Pezizomycotina</taxon>
        <taxon>Sordariomycetes</taxon>
        <taxon>Hypocreomycetidae</taxon>
        <taxon>Hypocreales</taxon>
        <taxon>Clavicipitaceae</taxon>
        <taxon>Clavicipitaceae incertae sedis</taxon>
        <taxon>'Torrubiella' clade</taxon>
    </lineage>
</organism>
<feature type="transmembrane region" description="Helical" evidence="3">
    <location>
        <begin position="53"/>
        <end position="75"/>
    </location>
</feature>
<keyword evidence="3" id="KW-0812">Transmembrane</keyword>
<dbReference type="HOGENOM" id="CLU_042941_2_2_1"/>
<dbReference type="PANTHER" id="PTHR33365:SF7">
    <property type="entry name" value="TAT PATHWAY SIGNAL SEQUENCE"/>
    <property type="match status" value="1"/>
</dbReference>
<evidence type="ECO:0000313" key="4">
    <source>
        <dbReference type="EMBL" id="CEJ87279.1"/>
    </source>
</evidence>
<dbReference type="Pfam" id="PF11807">
    <property type="entry name" value="UstYa"/>
    <property type="match status" value="1"/>
</dbReference>
<dbReference type="Proteomes" id="UP000039046">
    <property type="component" value="Unassembled WGS sequence"/>
</dbReference>
<dbReference type="OrthoDB" id="3687641at2759"/>
<proteinExistence type="inferred from homology"/>
<evidence type="ECO:0008006" key="6">
    <source>
        <dbReference type="Google" id="ProtNLM"/>
    </source>
</evidence>
<feature type="region of interest" description="Disordered" evidence="2">
    <location>
        <begin position="1"/>
        <end position="44"/>
    </location>
</feature>
<evidence type="ECO:0000256" key="2">
    <source>
        <dbReference type="SAM" id="MobiDB-lite"/>
    </source>
</evidence>
<name>A0A0A1TG28_9HYPO</name>
<reference evidence="4 5" key="1">
    <citation type="journal article" date="2015" name="Genome Announc.">
        <title>Draft Genome Sequence and Gene Annotation of the Entomopathogenic Fungus Verticillium hemipterigenum.</title>
        <authorList>
            <person name="Horn F."/>
            <person name="Habel A."/>
            <person name="Scharf D.H."/>
            <person name="Dworschak J."/>
            <person name="Brakhage A.A."/>
            <person name="Guthke R."/>
            <person name="Hertweck C."/>
            <person name="Linde J."/>
        </authorList>
    </citation>
    <scope>NUCLEOTIDE SEQUENCE [LARGE SCALE GENOMIC DNA]</scope>
</reference>
<gene>
    <name evidence="4" type="ORF">VHEMI04362</name>
</gene>